<dbReference type="Gene3D" id="3.10.560.10">
    <property type="entry name" value="Outer membrane lipoprotein wza domain like"/>
    <property type="match status" value="1"/>
</dbReference>
<dbReference type="Pfam" id="PF12836">
    <property type="entry name" value="HHH_3"/>
    <property type="match status" value="1"/>
</dbReference>
<dbReference type="RefSeq" id="WP_115360887.1">
    <property type="nucleotide sequence ID" value="NZ_CP160452.1"/>
</dbReference>
<gene>
    <name evidence="3" type="primary">comEA</name>
    <name evidence="3" type="ORF">NCTC4822_01478</name>
</gene>
<dbReference type="EMBL" id="UGYZ01000002">
    <property type="protein sequence ID" value="SUJ03841.1"/>
    <property type="molecule type" value="Genomic_DNA"/>
</dbReference>
<dbReference type="PANTHER" id="PTHR21180">
    <property type="entry name" value="ENDONUCLEASE/EXONUCLEASE/PHOSPHATASE FAMILY DOMAIN-CONTAINING PROTEIN 1"/>
    <property type="match status" value="1"/>
</dbReference>
<dbReference type="Pfam" id="PF10531">
    <property type="entry name" value="SLBB"/>
    <property type="match status" value="1"/>
</dbReference>
<reference evidence="3 4" key="1">
    <citation type="submission" date="2018-06" db="EMBL/GenBank/DDBJ databases">
        <authorList>
            <consortium name="Pathogen Informatics"/>
            <person name="Doyle S."/>
        </authorList>
    </citation>
    <scope>NUCLEOTIDE SEQUENCE [LARGE SCALE GENOMIC DNA]</scope>
    <source>
        <strain evidence="4">ATCC 11859 / DSM 33 / NCIB 8841 / NCTC 4822</strain>
    </source>
</reference>
<evidence type="ECO:0000259" key="2">
    <source>
        <dbReference type="SMART" id="SM00278"/>
    </source>
</evidence>
<dbReference type="GO" id="GO:0015628">
    <property type="term" value="P:protein secretion by the type II secretion system"/>
    <property type="evidence" value="ECO:0007669"/>
    <property type="project" value="TreeGrafter"/>
</dbReference>
<accession>A0A380BMD8</accession>
<dbReference type="PANTHER" id="PTHR21180:SF32">
    <property type="entry name" value="ENDONUCLEASE_EXONUCLEASE_PHOSPHATASE FAMILY DOMAIN-CONTAINING PROTEIN 1"/>
    <property type="match status" value="1"/>
</dbReference>
<feature type="domain" description="Helix-hairpin-helix DNA-binding motif class 1" evidence="2">
    <location>
        <begin position="196"/>
        <end position="215"/>
    </location>
</feature>
<evidence type="ECO:0000313" key="3">
    <source>
        <dbReference type="EMBL" id="SUJ03841.1"/>
    </source>
</evidence>
<organism evidence="3 4">
    <name type="scientific">Sporosarcina pasteurii</name>
    <name type="common">Bacillus pasteurii</name>
    <dbReference type="NCBI Taxonomy" id="1474"/>
    <lineage>
        <taxon>Bacteria</taxon>
        <taxon>Bacillati</taxon>
        <taxon>Bacillota</taxon>
        <taxon>Bacilli</taxon>
        <taxon>Bacillales</taxon>
        <taxon>Caryophanaceae</taxon>
        <taxon>Sporosarcina</taxon>
    </lineage>
</organism>
<sequence length="219" mass="24209">MREGVNHLFQSFVSNNWRKLIFPLAAFAVILAYLFIPRGQADDSPIDFSEQIPFSEVNEKEIEEPETMIESVPSILVVDVKGAVLRPGVYTLEEGDRLIDAINAAGGYLPEADARLVNLALKLTDELLIYIPTEGEELQETEAIVSLTDSSAVDDDTININTATESELMTISGIGPAKAQSIIQYREENGPFQSPEELMNISGIGQKTFEKLQHQIKVK</sequence>
<dbReference type="InterPro" id="IPR019554">
    <property type="entry name" value="Soluble_ligand-bd"/>
</dbReference>
<keyword evidence="4" id="KW-1185">Reference proteome</keyword>
<keyword evidence="1" id="KW-0472">Membrane</keyword>
<dbReference type="SMART" id="SM00278">
    <property type="entry name" value="HhH1"/>
    <property type="match status" value="2"/>
</dbReference>
<dbReference type="AlphaFoldDB" id="A0A380BMD8"/>
<dbReference type="GO" id="GO:0003677">
    <property type="term" value="F:DNA binding"/>
    <property type="evidence" value="ECO:0007669"/>
    <property type="project" value="InterPro"/>
</dbReference>
<feature type="transmembrane region" description="Helical" evidence="1">
    <location>
        <begin position="20"/>
        <end position="36"/>
    </location>
</feature>
<keyword evidence="1" id="KW-0812">Transmembrane</keyword>
<dbReference type="GO" id="GO:0015627">
    <property type="term" value="C:type II protein secretion system complex"/>
    <property type="evidence" value="ECO:0007669"/>
    <property type="project" value="TreeGrafter"/>
</dbReference>
<dbReference type="Gene3D" id="1.10.150.310">
    <property type="entry name" value="Tex RuvX-like domain-like"/>
    <property type="match status" value="1"/>
</dbReference>
<dbReference type="NCBIfam" id="TIGR00426">
    <property type="entry name" value="competence protein ComEA helix-hairpin-helix repeat region"/>
    <property type="match status" value="1"/>
</dbReference>
<keyword evidence="1" id="KW-1133">Transmembrane helix</keyword>
<dbReference type="SUPFAM" id="SSF47781">
    <property type="entry name" value="RuvA domain 2-like"/>
    <property type="match status" value="1"/>
</dbReference>
<dbReference type="InterPro" id="IPR003583">
    <property type="entry name" value="Hlx-hairpin-Hlx_DNA-bd_motif"/>
</dbReference>
<protein>
    <submittedName>
        <fullName evidence="3">ComE operon protein 1</fullName>
    </submittedName>
</protein>
<feature type="domain" description="Helix-hairpin-helix DNA-binding motif class 1" evidence="2">
    <location>
        <begin position="166"/>
        <end position="185"/>
    </location>
</feature>
<dbReference type="InterPro" id="IPR004509">
    <property type="entry name" value="Competence_ComEA_HhH"/>
</dbReference>
<name>A0A380BMD8_SPOPA</name>
<evidence type="ECO:0000256" key="1">
    <source>
        <dbReference type="SAM" id="Phobius"/>
    </source>
</evidence>
<evidence type="ECO:0000313" key="4">
    <source>
        <dbReference type="Proteomes" id="UP000254519"/>
    </source>
</evidence>
<proteinExistence type="predicted"/>
<dbReference type="GO" id="GO:0006281">
    <property type="term" value="P:DNA repair"/>
    <property type="evidence" value="ECO:0007669"/>
    <property type="project" value="InterPro"/>
</dbReference>
<dbReference type="InterPro" id="IPR051675">
    <property type="entry name" value="Endo/Exo/Phosphatase_dom_1"/>
</dbReference>
<dbReference type="InterPro" id="IPR010994">
    <property type="entry name" value="RuvA_2-like"/>
</dbReference>
<dbReference type="OrthoDB" id="9790239at2"/>
<dbReference type="Proteomes" id="UP000254519">
    <property type="component" value="Unassembled WGS sequence"/>
</dbReference>